<evidence type="ECO:0000259" key="2">
    <source>
        <dbReference type="Pfam" id="PF07282"/>
    </source>
</evidence>
<dbReference type="KEGG" id="ark:D6B99_09355"/>
<feature type="domain" description="Cas12f1-like TNB" evidence="2">
    <location>
        <begin position="1"/>
        <end position="32"/>
    </location>
</feature>
<evidence type="ECO:0000313" key="4">
    <source>
        <dbReference type="Proteomes" id="UP000266118"/>
    </source>
</evidence>
<dbReference type="OrthoDB" id="1551477at2"/>
<keyword evidence="4" id="KW-1185">Reference proteome</keyword>
<organism evidence="3 4">
    <name type="scientific">Arachidicoccus soli</name>
    <dbReference type="NCBI Taxonomy" id="2341117"/>
    <lineage>
        <taxon>Bacteria</taxon>
        <taxon>Pseudomonadati</taxon>
        <taxon>Bacteroidota</taxon>
        <taxon>Chitinophagia</taxon>
        <taxon>Chitinophagales</taxon>
        <taxon>Chitinophagaceae</taxon>
        <taxon>Arachidicoccus</taxon>
    </lineage>
</organism>
<accession>A0A386HQ38</accession>
<evidence type="ECO:0000313" key="3">
    <source>
        <dbReference type="EMBL" id="AYD47779.1"/>
    </source>
</evidence>
<sequence>MLEYKVDCNDKQIVKINRFYPSSKTCFECGWINQDLNLSIRE</sequence>
<reference evidence="3 4" key="1">
    <citation type="submission" date="2018-09" db="EMBL/GenBank/DDBJ databases">
        <title>Arachidicoccus sp. nov., a bacterium isolated from soil.</title>
        <authorList>
            <person name="Weon H.-Y."/>
            <person name="Kwon S.-W."/>
            <person name="Lee S.A."/>
        </authorList>
    </citation>
    <scope>NUCLEOTIDE SEQUENCE [LARGE SCALE GENOMIC DNA]</scope>
    <source>
        <strain evidence="3 4">KIS59-12</strain>
    </source>
</reference>
<protein>
    <recommendedName>
        <fullName evidence="2">Cas12f1-like TNB domain-containing protein</fullName>
    </recommendedName>
</protein>
<evidence type="ECO:0000256" key="1">
    <source>
        <dbReference type="ARBA" id="ARBA00023125"/>
    </source>
</evidence>
<dbReference type="Proteomes" id="UP000266118">
    <property type="component" value="Chromosome"/>
</dbReference>
<gene>
    <name evidence="3" type="ORF">D6B99_09355</name>
</gene>
<dbReference type="EMBL" id="CP032489">
    <property type="protein sequence ID" value="AYD47779.1"/>
    <property type="molecule type" value="Genomic_DNA"/>
</dbReference>
<dbReference type="InterPro" id="IPR010095">
    <property type="entry name" value="Cas12f1-like_TNB"/>
</dbReference>
<name>A0A386HQ38_9BACT</name>
<keyword evidence="1" id="KW-0238">DNA-binding</keyword>
<proteinExistence type="predicted"/>
<dbReference type="GO" id="GO:0003677">
    <property type="term" value="F:DNA binding"/>
    <property type="evidence" value="ECO:0007669"/>
    <property type="project" value="UniProtKB-KW"/>
</dbReference>
<dbReference type="Pfam" id="PF07282">
    <property type="entry name" value="Cas12f1-like_TNB"/>
    <property type="match status" value="1"/>
</dbReference>
<dbReference type="AlphaFoldDB" id="A0A386HQ38"/>
<dbReference type="RefSeq" id="WP_119987395.1">
    <property type="nucleotide sequence ID" value="NZ_CP032489.1"/>
</dbReference>